<reference evidence="1 2" key="1">
    <citation type="submission" date="2019-02" db="EMBL/GenBank/DDBJ databases">
        <title>Deep-cultivation of Planctomycetes and their phenomic and genomic characterization uncovers novel biology.</title>
        <authorList>
            <person name="Wiegand S."/>
            <person name="Jogler M."/>
            <person name="Boedeker C."/>
            <person name="Pinto D."/>
            <person name="Vollmers J."/>
            <person name="Rivas-Marin E."/>
            <person name="Kohn T."/>
            <person name="Peeters S.H."/>
            <person name="Heuer A."/>
            <person name="Rast P."/>
            <person name="Oberbeckmann S."/>
            <person name="Bunk B."/>
            <person name="Jeske O."/>
            <person name="Meyerdierks A."/>
            <person name="Storesund J.E."/>
            <person name="Kallscheuer N."/>
            <person name="Luecker S."/>
            <person name="Lage O.M."/>
            <person name="Pohl T."/>
            <person name="Merkel B.J."/>
            <person name="Hornburger P."/>
            <person name="Mueller R.-W."/>
            <person name="Bruemmer F."/>
            <person name="Labrenz M."/>
            <person name="Spormann A.M."/>
            <person name="Op Den Camp H."/>
            <person name="Overmann J."/>
            <person name="Amann R."/>
            <person name="Jetten M.S.M."/>
            <person name="Mascher T."/>
            <person name="Medema M.H."/>
            <person name="Devos D.P."/>
            <person name="Kaster A.-K."/>
            <person name="Ovreas L."/>
            <person name="Rohde M."/>
            <person name="Galperin M.Y."/>
            <person name="Jogler C."/>
        </authorList>
    </citation>
    <scope>NUCLEOTIDE SEQUENCE [LARGE SCALE GENOMIC DNA]</scope>
    <source>
        <strain evidence="1 2">Poly51</strain>
    </source>
</reference>
<proteinExistence type="predicted"/>
<dbReference type="EMBL" id="SJPW01000006">
    <property type="protein sequence ID" value="TWU48548.1"/>
    <property type="molecule type" value="Genomic_DNA"/>
</dbReference>
<name>A0A5C6EID5_9BACT</name>
<dbReference type="AlphaFoldDB" id="A0A5C6EID5"/>
<accession>A0A5C6EID5</accession>
<protein>
    <submittedName>
        <fullName evidence="1">Uncharacterized protein</fullName>
    </submittedName>
</protein>
<dbReference type="Proteomes" id="UP000318288">
    <property type="component" value="Unassembled WGS sequence"/>
</dbReference>
<evidence type="ECO:0000313" key="2">
    <source>
        <dbReference type="Proteomes" id="UP000318288"/>
    </source>
</evidence>
<keyword evidence="2" id="KW-1185">Reference proteome</keyword>
<evidence type="ECO:0000313" key="1">
    <source>
        <dbReference type="EMBL" id="TWU48548.1"/>
    </source>
</evidence>
<organism evidence="1 2">
    <name type="scientific">Rubripirellula tenax</name>
    <dbReference type="NCBI Taxonomy" id="2528015"/>
    <lineage>
        <taxon>Bacteria</taxon>
        <taxon>Pseudomonadati</taxon>
        <taxon>Planctomycetota</taxon>
        <taxon>Planctomycetia</taxon>
        <taxon>Pirellulales</taxon>
        <taxon>Pirellulaceae</taxon>
        <taxon>Rubripirellula</taxon>
    </lineage>
</organism>
<gene>
    <name evidence="1" type="ORF">Poly51_44480</name>
</gene>
<comment type="caution">
    <text evidence="1">The sequence shown here is derived from an EMBL/GenBank/DDBJ whole genome shotgun (WGS) entry which is preliminary data.</text>
</comment>
<sequence>MSRRSVSTMAISPIVLGSFGSGALMNPKTTAIAMMIEAIVSQFATDSGGGRRLVLAVASNGT</sequence>